<feature type="region of interest" description="Disordered" evidence="10">
    <location>
        <begin position="1"/>
        <end position="22"/>
    </location>
</feature>
<dbReference type="InterPro" id="IPR052074">
    <property type="entry name" value="NonRcpt_TyrProt_Phosphatase"/>
</dbReference>
<comment type="similarity">
    <text evidence="2">Belongs to the protein-tyrosine phosphatase family. Non-receptor class subfamily.</text>
</comment>
<keyword evidence="4" id="KW-0378">Hydrolase</keyword>
<keyword evidence="6" id="KW-0539">Nucleus</keyword>
<evidence type="ECO:0000259" key="12">
    <source>
        <dbReference type="PROSITE" id="PS50056"/>
    </source>
</evidence>
<protein>
    <recommendedName>
        <fullName evidence="9">Tyrosine-protein phosphatase non-receptor type 20</fullName>
        <ecNumber evidence="3">3.1.3.48</ecNumber>
    </recommendedName>
</protein>
<keyword evidence="5" id="KW-0904">Protein phosphatase</keyword>
<evidence type="ECO:0000313" key="13">
    <source>
        <dbReference type="Proteomes" id="UP000694850"/>
    </source>
</evidence>
<feature type="domain" description="Tyrosine specific protein phosphatases" evidence="12">
    <location>
        <begin position="245"/>
        <end position="317"/>
    </location>
</feature>
<dbReference type="PRINTS" id="PR00700">
    <property type="entry name" value="PRTYPHPHTASE"/>
</dbReference>
<comment type="subcellular location">
    <subcellularLocation>
        <location evidence="1">Nucleus</location>
    </subcellularLocation>
</comment>
<dbReference type="EC" id="3.1.3.48" evidence="3"/>
<dbReference type="PROSITE" id="PS50056">
    <property type="entry name" value="TYR_PHOSPHATASE_2"/>
    <property type="match status" value="1"/>
</dbReference>
<dbReference type="PANTHER" id="PTHR46900:SF4">
    <property type="entry name" value="FERM AND PDZ DOMAIN CONTAINING 2"/>
    <property type="match status" value="1"/>
</dbReference>
<evidence type="ECO:0000256" key="9">
    <source>
        <dbReference type="ARBA" id="ARBA00072470"/>
    </source>
</evidence>
<dbReference type="InterPro" id="IPR000242">
    <property type="entry name" value="PTP_cat"/>
</dbReference>
<dbReference type="InterPro" id="IPR000387">
    <property type="entry name" value="Tyr_Pase_dom"/>
</dbReference>
<name>A0A8B6ZP41_ORYAF</name>
<sequence>MAEEKPHQQRQQNKEANRRYSSELPCQQSMQIISEYELAQLAHIRPLIFNIHEQATIKSCFENLQRKMLTYEIFQEFLDLEIESPTYEFSCGNEPSNRDKNRYRDILPYDSTRVPLGKSRDYINASYIKIVNSGEEYFYIATQGPLPGTINDFWQMVLENQSNVIAMMTREIEDGTVKCHRYWPISLKKPLELKYFLVFLESYQILQDFIIRMFKVVEKTTGTVHFVKQLQFTNWPDHGTPASADDFIKFVRLARKSHQTGPIIVHCSAGIGRTGVLLCVDVVFCAIERNFLFNIKNIVTQMREYRCGMIQTKEQYHFCYKIVLEVLQKILTLD</sequence>
<dbReference type="SMART" id="SM00194">
    <property type="entry name" value="PTPc"/>
    <property type="match status" value="1"/>
</dbReference>
<evidence type="ECO:0000256" key="8">
    <source>
        <dbReference type="ARBA" id="ARBA00058215"/>
    </source>
</evidence>
<evidence type="ECO:0000259" key="11">
    <source>
        <dbReference type="PROSITE" id="PS50055"/>
    </source>
</evidence>
<dbReference type="InterPro" id="IPR003595">
    <property type="entry name" value="Tyr_Pase_cat"/>
</dbReference>
<gene>
    <name evidence="14" type="primary">PTPN20</name>
</gene>
<dbReference type="PROSITE" id="PS50055">
    <property type="entry name" value="TYR_PHOSPHATASE_PTP"/>
    <property type="match status" value="1"/>
</dbReference>
<comment type="function">
    <text evidence="8">Tyrosine-protein phosphatase targeted to sites of actin polymerization in response of varied extracellular stimuli. Has tyrosine phosphatase activity towards various tyrosyl phosphorylated substrates.</text>
</comment>
<dbReference type="GO" id="GO:0004725">
    <property type="term" value="F:protein tyrosine phosphatase activity"/>
    <property type="evidence" value="ECO:0007669"/>
    <property type="project" value="UniProtKB-EC"/>
</dbReference>
<dbReference type="OrthoDB" id="165498at2759"/>
<dbReference type="SUPFAM" id="SSF52799">
    <property type="entry name" value="(Phosphotyrosine protein) phosphatases II"/>
    <property type="match status" value="1"/>
</dbReference>
<dbReference type="Gene3D" id="3.90.190.10">
    <property type="entry name" value="Protein tyrosine phosphatase superfamily"/>
    <property type="match status" value="1"/>
</dbReference>
<dbReference type="SMART" id="SM00404">
    <property type="entry name" value="PTPc_motif"/>
    <property type="match status" value="1"/>
</dbReference>
<evidence type="ECO:0000256" key="4">
    <source>
        <dbReference type="ARBA" id="ARBA00022801"/>
    </source>
</evidence>
<evidence type="ECO:0000256" key="2">
    <source>
        <dbReference type="ARBA" id="ARBA00009649"/>
    </source>
</evidence>
<evidence type="ECO:0000313" key="14">
    <source>
        <dbReference type="RefSeq" id="XP_007936872.1"/>
    </source>
</evidence>
<evidence type="ECO:0000256" key="3">
    <source>
        <dbReference type="ARBA" id="ARBA00013064"/>
    </source>
</evidence>
<comment type="catalytic activity">
    <reaction evidence="7">
        <text>O-phospho-L-tyrosyl-[protein] + H2O = L-tyrosyl-[protein] + phosphate</text>
        <dbReference type="Rhea" id="RHEA:10684"/>
        <dbReference type="Rhea" id="RHEA-COMP:10136"/>
        <dbReference type="Rhea" id="RHEA-COMP:20101"/>
        <dbReference type="ChEBI" id="CHEBI:15377"/>
        <dbReference type="ChEBI" id="CHEBI:43474"/>
        <dbReference type="ChEBI" id="CHEBI:46858"/>
        <dbReference type="ChEBI" id="CHEBI:61978"/>
        <dbReference type="EC" id="3.1.3.48"/>
    </reaction>
</comment>
<dbReference type="Pfam" id="PF00102">
    <property type="entry name" value="Y_phosphatase"/>
    <property type="match status" value="1"/>
</dbReference>
<dbReference type="GO" id="GO:0005634">
    <property type="term" value="C:nucleus"/>
    <property type="evidence" value="ECO:0007669"/>
    <property type="project" value="UniProtKB-SubCell"/>
</dbReference>
<keyword evidence="13" id="KW-1185">Reference proteome</keyword>
<reference evidence="14" key="1">
    <citation type="submission" date="2025-08" db="UniProtKB">
        <authorList>
            <consortium name="RefSeq"/>
        </authorList>
    </citation>
    <scope>IDENTIFICATION</scope>
</reference>
<evidence type="ECO:0000256" key="1">
    <source>
        <dbReference type="ARBA" id="ARBA00004123"/>
    </source>
</evidence>
<dbReference type="InterPro" id="IPR029021">
    <property type="entry name" value="Prot-tyrosine_phosphatase-like"/>
</dbReference>
<dbReference type="Proteomes" id="UP000694850">
    <property type="component" value="Unplaced"/>
</dbReference>
<evidence type="ECO:0000256" key="5">
    <source>
        <dbReference type="ARBA" id="ARBA00022912"/>
    </source>
</evidence>
<organism evidence="13 14">
    <name type="scientific">Orycteropus afer afer</name>
    <dbReference type="NCBI Taxonomy" id="1230840"/>
    <lineage>
        <taxon>Eukaryota</taxon>
        <taxon>Metazoa</taxon>
        <taxon>Chordata</taxon>
        <taxon>Craniata</taxon>
        <taxon>Vertebrata</taxon>
        <taxon>Euteleostomi</taxon>
        <taxon>Mammalia</taxon>
        <taxon>Eutheria</taxon>
        <taxon>Afrotheria</taxon>
        <taxon>Tubulidentata</taxon>
        <taxon>Orycteropodidae</taxon>
        <taxon>Orycteropus</taxon>
    </lineage>
</organism>
<feature type="domain" description="Tyrosine-protein phosphatase" evidence="11">
    <location>
        <begin position="73"/>
        <end position="326"/>
    </location>
</feature>
<dbReference type="InterPro" id="IPR016130">
    <property type="entry name" value="Tyr_Pase_AS"/>
</dbReference>
<dbReference type="PANTHER" id="PTHR46900">
    <property type="entry name" value="TYROSINE-PROTEIN PHOSPHATASE NON-RECEPTOR TYPE 13"/>
    <property type="match status" value="1"/>
</dbReference>
<proteinExistence type="inferred from homology"/>
<evidence type="ECO:0000256" key="10">
    <source>
        <dbReference type="SAM" id="MobiDB-lite"/>
    </source>
</evidence>
<evidence type="ECO:0000256" key="6">
    <source>
        <dbReference type="ARBA" id="ARBA00023242"/>
    </source>
</evidence>
<dbReference type="PROSITE" id="PS00383">
    <property type="entry name" value="TYR_PHOSPHATASE_1"/>
    <property type="match status" value="1"/>
</dbReference>
<accession>A0A8B6ZP41</accession>
<evidence type="ECO:0000256" key="7">
    <source>
        <dbReference type="ARBA" id="ARBA00051722"/>
    </source>
</evidence>
<dbReference type="FunFam" id="3.90.190.10:FF:000102">
    <property type="entry name" value="Receptor-type tyrosine-protein phosphatase"/>
    <property type="match status" value="1"/>
</dbReference>
<dbReference type="AlphaFoldDB" id="A0A8B6ZP41"/>
<feature type="compositionally biased region" description="Basic and acidic residues" evidence="10">
    <location>
        <begin position="1"/>
        <end position="21"/>
    </location>
</feature>
<dbReference type="RefSeq" id="XP_007936872.1">
    <property type="nucleotide sequence ID" value="XM_007938681.1"/>
</dbReference>